<reference evidence="1" key="1">
    <citation type="submission" date="2022-03" db="EMBL/GenBank/DDBJ databases">
        <authorList>
            <person name="Sayadi A."/>
        </authorList>
    </citation>
    <scope>NUCLEOTIDE SEQUENCE</scope>
</reference>
<evidence type="ECO:0000313" key="2">
    <source>
        <dbReference type="Proteomes" id="UP001152888"/>
    </source>
</evidence>
<comment type="caution">
    <text evidence="1">The sequence shown here is derived from an EMBL/GenBank/DDBJ whole genome shotgun (WGS) entry which is preliminary data.</text>
</comment>
<name>A0A9P0K6N4_ACAOB</name>
<evidence type="ECO:0000313" key="1">
    <source>
        <dbReference type="EMBL" id="CAH1968797.1"/>
    </source>
</evidence>
<keyword evidence="2" id="KW-1185">Reference proteome</keyword>
<organism evidence="1 2">
    <name type="scientific">Acanthoscelides obtectus</name>
    <name type="common">Bean weevil</name>
    <name type="synonym">Bruchus obtectus</name>
    <dbReference type="NCBI Taxonomy" id="200917"/>
    <lineage>
        <taxon>Eukaryota</taxon>
        <taxon>Metazoa</taxon>
        <taxon>Ecdysozoa</taxon>
        <taxon>Arthropoda</taxon>
        <taxon>Hexapoda</taxon>
        <taxon>Insecta</taxon>
        <taxon>Pterygota</taxon>
        <taxon>Neoptera</taxon>
        <taxon>Endopterygota</taxon>
        <taxon>Coleoptera</taxon>
        <taxon>Polyphaga</taxon>
        <taxon>Cucujiformia</taxon>
        <taxon>Chrysomeloidea</taxon>
        <taxon>Chrysomelidae</taxon>
        <taxon>Bruchinae</taxon>
        <taxon>Bruchini</taxon>
        <taxon>Acanthoscelides</taxon>
    </lineage>
</organism>
<dbReference type="Proteomes" id="UP001152888">
    <property type="component" value="Unassembled WGS sequence"/>
</dbReference>
<dbReference type="EMBL" id="CAKOFQ010006757">
    <property type="protein sequence ID" value="CAH1968797.1"/>
    <property type="molecule type" value="Genomic_DNA"/>
</dbReference>
<accession>A0A9P0K6N4</accession>
<dbReference type="OrthoDB" id="6756880at2759"/>
<proteinExistence type="predicted"/>
<protein>
    <submittedName>
        <fullName evidence="1">Uncharacterized protein</fullName>
    </submittedName>
</protein>
<gene>
    <name evidence="1" type="ORF">ACAOBT_LOCUS8070</name>
</gene>
<sequence>MLLKNVLATIDMDIIGSFLNVMQDLVTVPRVTSLYKNGPEPFCGVALRRITQSIRNWTKKTSQEWWNSQSHQRQAKEFIQERKPAFTEVLLGFNRKVIRAMEAKGVLGKDGKNRITDYFIQGFIQVIRFTTSSILRYPKDKNSFIPIPSTLQVFRYVVPQSQI</sequence>
<dbReference type="AlphaFoldDB" id="A0A9P0K6N4"/>